<evidence type="ECO:0000313" key="1">
    <source>
        <dbReference type="EMBL" id="GAC75234.1"/>
    </source>
</evidence>
<dbReference type="EMBL" id="DF196780">
    <property type="protein sequence ID" value="GAC75234.1"/>
    <property type="molecule type" value="Genomic_DNA"/>
</dbReference>
<proteinExistence type="predicted"/>
<organism evidence="1 2">
    <name type="scientific">Pseudozyma antarctica (strain T-34)</name>
    <name type="common">Yeast</name>
    <name type="synonym">Candida antarctica</name>
    <dbReference type="NCBI Taxonomy" id="1151754"/>
    <lineage>
        <taxon>Eukaryota</taxon>
        <taxon>Fungi</taxon>
        <taxon>Dikarya</taxon>
        <taxon>Basidiomycota</taxon>
        <taxon>Ustilaginomycotina</taxon>
        <taxon>Ustilaginomycetes</taxon>
        <taxon>Ustilaginales</taxon>
        <taxon>Ustilaginaceae</taxon>
        <taxon>Moesziomyces</taxon>
    </lineage>
</organism>
<gene>
    <name evidence="1" type="ORF">PANT_14d00100</name>
</gene>
<name>M9LXD4_PSEA3</name>
<keyword evidence="1" id="KW-0648">Protein biosynthesis</keyword>
<dbReference type="Proteomes" id="UP000011976">
    <property type="component" value="Unassembled WGS sequence"/>
</dbReference>
<keyword evidence="1" id="KW-0396">Initiation factor</keyword>
<evidence type="ECO:0000313" key="2">
    <source>
        <dbReference type="Proteomes" id="UP000011976"/>
    </source>
</evidence>
<dbReference type="AlphaFoldDB" id="M9LXD4"/>
<protein>
    <submittedName>
        <fullName evidence="1">Transcription initiation factor TFIID, subunit TAF12</fullName>
    </submittedName>
</protein>
<accession>M9LXD4</accession>
<reference evidence="2" key="1">
    <citation type="journal article" date="2013" name="Genome Announc.">
        <title>Genome sequence of the basidiomycetous yeast Pseudozyma antarctica T-34, a producer of the glycolipid biosurfactants mannosylerythritol lipids.</title>
        <authorList>
            <person name="Morita T."/>
            <person name="Koike H."/>
            <person name="Koyama Y."/>
            <person name="Hagiwara H."/>
            <person name="Ito E."/>
            <person name="Fukuoka T."/>
            <person name="Imura T."/>
            <person name="Machida M."/>
            <person name="Kitamoto D."/>
        </authorList>
    </citation>
    <scope>NUCLEOTIDE SEQUENCE [LARGE SCALE GENOMIC DNA]</scope>
    <source>
        <strain evidence="2">T-34</strain>
    </source>
</reference>
<sequence length="226" mass="25170">MGHQRADLRNGRLDFIKMASASPEASAQPVNNRVQAQLKIFHLALLDHPCLLLCTRIGCEHGVVLVPTLKDVVLHLSKHRVPLAASGRDFFQEMLEEFPLDHPSAASINMRLLPAPKIPGIEVCYDGFYCCLCGYTIKLRSTGFKPLTTHSASPRIENSRPFHNLGKREWADTRRASAWRPGKYRPASFARSGDWLLRRLLAATPSGSLIVRMAAVHASPIRFAVK</sequence>
<dbReference type="GO" id="GO:0003743">
    <property type="term" value="F:translation initiation factor activity"/>
    <property type="evidence" value="ECO:0007669"/>
    <property type="project" value="UniProtKB-KW"/>
</dbReference>